<accession>A0ABX0AXW6</accession>
<comment type="caution">
    <text evidence="1">The sequence shown here is derived from an EMBL/GenBank/DDBJ whole genome shotgun (WGS) entry which is preliminary data.</text>
</comment>
<sequence length="47" mass="5562">MCFFVVRGEYLEMIFDDIGTHPFHQTTDVDFELMGLAYDTKFDLSHE</sequence>
<protein>
    <submittedName>
        <fullName evidence="1">Uncharacterized protein</fullName>
    </submittedName>
</protein>
<gene>
    <name evidence="1" type="ORF">GPY48_21640</name>
</gene>
<evidence type="ECO:0000313" key="1">
    <source>
        <dbReference type="EMBL" id="NDL05672.1"/>
    </source>
</evidence>
<keyword evidence="2" id="KW-1185">Reference proteome</keyword>
<dbReference type="RefSeq" id="WP_162120912.1">
    <property type="nucleotide sequence ID" value="NZ_CAWPJS010000074.1"/>
</dbReference>
<name>A0ABX0AXW6_9GAMM</name>
<dbReference type="EMBL" id="WSFC01000074">
    <property type="protein sequence ID" value="NDL05672.1"/>
    <property type="molecule type" value="Genomic_DNA"/>
</dbReference>
<organism evidence="1 2">
    <name type="scientific">Photorhabdus bodei</name>
    <dbReference type="NCBI Taxonomy" id="2029681"/>
    <lineage>
        <taxon>Bacteria</taxon>
        <taxon>Pseudomonadati</taxon>
        <taxon>Pseudomonadota</taxon>
        <taxon>Gammaproteobacteria</taxon>
        <taxon>Enterobacterales</taxon>
        <taxon>Morganellaceae</taxon>
        <taxon>Photorhabdus</taxon>
    </lineage>
</organism>
<reference evidence="1 2" key="1">
    <citation type="submission" date="2019-12" db="EMBL/GenBank/DDBJ databases">
        <title>Engineering Photorhabdus to improve their lethality against agricultural pests.</title>
        <authorList>
            <person name="Machado R.A.R."/>
        </authorList>
    </citation>
    <scope>NUCLEOTIDE SEQUENCE [LARGE SCALE GENOMIC DNA]</scope>
    <source>
        <strain evidence="1 2">M-CN4</strain>
    </source>
</reference>
<dbReference type="Proteomes" id="UP000466619">
    <property type="component" value="Unassembled WGS sequence"/>
</dbReference>
<evidence type="ECO:0000313" key="2">
    <source>
        <dbReference type="Proteomes" id="UP000466619"/>
    </source>
</evidence>
<proteinExistence type="predicted"/>